<reference evidence="3 4" key="1">
    <citation type="submission" date="2019-03" db="EMBL/GenBank/DDBJ databases">
        <authorList>
            <person name="Gaulin E."/>
            <person name="Dumas B."/>
        </authorList>
    </citation>
    <scope>NUCLEOTIDE SEQUENCE [LARGE SCALE GENOMIC DNA]</scope>
    <source>
        <strain evidence="3">CBS 568.67</strain>
    </source>
</reference>
<gene>
    <name evidence="3" type="primary">Aste57867_16505</name>
    <name evidence="2" type="ORF">As57867_016448</name>
    <name evidence="3" type="ORF">ASTE57867_16505</name>
</gene>
<feature type="transmembrane region" description="Helical" evidence="1">
    <location>
        <begin position="127"/>
        <end position="146"/>
    </location>
</feature>
<evidence type="ECO:0000313" key="2">
    <source>
        <dbReference type="EMBL" id="KAF0692411.1"/>
    </source>
</evidence>
<keyword evidence="1" id="KW-0812">Transmembrane</keyword>
<evidence type="ECO:0000313" key="3">
    <source>
        <dbReference type="EMBL" id="VFT93279.1"/>
    </source>
</evidence>
<dbReference type="Proteomes" id="UP000332933">
    <property type="component" value="Unassembled WGS sequence"/>
</dbReference>
<evidence type="ECO:0000256" key="1">
    <source>
        <dbReference type="SAM" id="Phobius"/>
    </source>
</evidence>
<keyword evidence="4" id="KW-1185">Reference proteome</keyword>
<accession>A0A485L8S4</accession>
<keyword evidence="1" id="KW-1133">Transmembrane helix</keyword>
<reference evidence="2" key="2">
    <citation type="submission" date="2019-06" db="EMBL/GenBank/DDBJ databases">
        <title>Genomics analysis of Aphanomyces spp. identifies a new class of oomycete effector associated with host adaptation.</title>
        <authorList>
            <person name="Gaulin E."/>
        </authorList>
    </citation>
    <scope>NUCLEOTIDE SEQUENCE</scope>
    <source>
        <strain evidence="2">CBS 578.67</strain>
    </source>
</reference>
<proteinExistence type="predicted"/>
<protein>
    <submittedName>
        <fullName evidence="3">Aste57867_16505 protein</fullName>
    </submittedName>
</protein>
<organism evidence="3 4">
    <name type="scientific">Aphanomyces stellatus</name>
    <dbReference type="NCBI Taxonomy" id="120398"/>
    <lineage>
        <taxon>Eukaryota</taxon>
        <taxon>Sar</taxon>
        <taxon>Stramenopiles</taxon>
        <taxon>Oomycota</taxon>
        <taxon>Saprolegniomycetes</taxon>
        <taxon>Saprolegniales</taxon>
        <taxon>Verrucalvaceae</taxon>
        <taxon>Aphanomyces</taxon>
    </lineage>
</organism>
<sequence length="149" mass="14825">MDVACDLGPSTTPTTTELRPSTTIKVIESTTTAPATTTTATIVPHDTSGGTISTGLTMTPKSTLSSTTTNLPTTLRGIAATATIAPSVSSGTPSVVPTFRPTIRVRSSSAPTAAAVLSTPWGDGPTIVLASAAAVTVLIVGVLAFLETA</sequence>
<keyword evidence="1" id="KW-0472">Membrane</keyword>
<evidence type="ECO:0000313" key="4">
    <source>
        <dbReference type="Proteomes" id="UP000332933"/>
    </source>
</evidence>
<name>A0A485L8S4_9STRA</name>
<dbReference type="EMBL" id="CAADRA010005908">
    <property type="protein sequence ID" value="VFT93279.1"/>
    <property type="molecule type" value="Genomic_DNA"/>
</dbReference>
<dbReference type="AlphaFoldDB" id="A0A485L8S4"/>
<dbReference type="EMBL" id="VJMH01005887">
    <property type="protein sequence ID" value="KAF0692411.1"/>
    <property type="molecule type" value="Genomic_DNA"/>
</dbReference>